<keyword evidence="5 14" id="KW-0547">Nucleotide-binding</keyword>
<dbReference type="NCBIfam" id="TIGR01443">
    <property type="entry name" value="intein_Cterm"/>
    <property type="match status" value="1"/>
</dbReference>
<dbReference type="Gene3D" id="2.170.16.10">
    <property type="entry name" value="Hedgehog/Intein (Hint) domain"/>
    <property type="match status" value="1"/>
</dbReference>
<dbReference type="SUPFAM" id="SSF51294">
    <property type="entry name" value="Hedgehog/intein (Hint) domain"/>
    <property type="match status" value="1"/>
</dbReference>
<keyword evidence="9 14" id="KW-0238">DNA-binding</keyword>
<dbReference type="STRING" id="525909.Afer_0041"/>
<dbReference type="InterPro" id="IPR036844">
    <property type="entry name" value="Hint_dom_sf"/>
</dbReference>
<keyword evidence="3 14" id="KW-0235">DNA replication</keyword>
<dbReference type="InterPro" id="IPR016136">
    <property type="entry name" value="DNA_helicase_N/primase_C"/>
</dbReference>
<evidence type="ECO:0000256" key="13">
    <source>
        <dbReference type="NCBIfam" id="TIGR00665"/>
    </source>
</evidence>
<keyword evidence="10" id="KW-0413">Isomerase</keyword>
<dbReference type="PROSITE" id="PS50817">
    <property type="entry name" value="INTEIN_N_TER"/>
    <property type="match status" value="1"/>
</dbReference>
<comment type="similarity">
    <text evidence="1 14">Belongs to the helicase family. DnaB subfamily.</text>
</comment>
<dbReference type="PANTHER" id="PTHR30153:SF2">
    <property type="entry name" value="REPLICATIVE DNA HELICASE"/>
    <property type="match status" value="1"/>
</dbReference>
<comment type="function">
    <text evidence="11 14">The intein is an endonuclease.</text>
</comment>
<evidence type="ECO:0000256" key="9">
    <source>
        <dbReference type="ARBA" id="ARBA00023125"/>
    </source>
</evidence>
<dbReference type="InterPro" id="IPR007694">
    <property type="entry name" value="DNA_helicase_DnaB-like_C"/>
</dbReference>
<feature type="domain" description="SF4 helicase" evidence="15">
    <location>
        <begin position="525"/>
        <end position="585"/>
    </location>
</feature>
<evidence type="ECO:0000256" key="3">
    <source>
        <dbReference type="ARBA" id="ARBA00022705"/>
    </source>
</evidence>
<dbReference type="EC" id="5.6.2.3" evidence="13 14"/>
<keyword evidence="6 14" id="KW-0378">Hydrolase</keyword>
<dbReference type="Gene3D" id="1.10.860.10">
    <property type="entry name" value="DNAb Helicase, Chain A"/>
    <property type="match status" value="1"/>
</dbReference>
<dbReference type="Proteomes" id="UP000000771">
    <property type="component" value="Chromosome"/>
</dbReference>
<dbReference type="SUPFAM" id="SSF48024">
    <property type="entry name" value="N-terminal domain of DnaB helicase"/>
    <property type="match status" value="1"/>
</dbReference>
<dbReference type="GO" id="GO:0005829">
    <property type="term" value="C:cytosol"/>
    <property type="evidence" value="ECO:0007669"/>
    <property type="project" value="TreeGrafter"/>
</dbReference>
<dbReference type="SMART" id="SM00305">
    <property type="entry name" value="HintC"/>
    <property type="match status" value="1"/>
</dbReference>
<dbReference type="GO" id="GO:0043139">
    <property type="term" value="F:5'-3' DNA helicase activity"/>
    <property type="evidence" value="ECO:0007669"/>
    <property type="project" value="UniProtKB-EC"/>
</dbReference>
<dbReference type="OrthoDB" id="9773982at2"/>
<evidence type="ECO:0000256" key="5">
    <source>
        <dbReference type="ARBA" id="ARBA00022741"/>
    </source>
</evidence>
<dbReference type="GO" id="GO:0016539">
    <property type="term" value="P:intein-mediated protein splicing"/>
    <property type="evidence" value="ECO:0007669"/>
    <property type="project" value="InterPro"/>
</dbReference>
<dbReference type="InterPro" id="IPR007693">
    <property type="entry name" value="DNA_helicase_DnaB-like_N"/>
</dbReference>
<dbReference type="AlphaFoldDB" id="C7M1G7"/>
<keyword evidence="8 14" id="KW-0067">ATP-binding</keyword>
<dbReference type="PROSITE" id="PS50818">
    <property type="entry name" value="INTEIN_C_TER"/>
    <property type="match status" value="1"/>
</dbReference>
<protein>
    <recommendedName>
        <fullName evidence="13 14">Replicative DNA helicase</fullName>
        <ecNumber evidence="13 14">5.6.2.3</ecNumber>
    </recommendedName>
</protein>
<evidence type="ECO:0000256" key="10">
    <source>
        <dbReference type="ARBA" id="ARBA00023235"/>
    </source>
</evidence>
<sequence>MARSQGPEDRLPPHNIEAEESLLGAMLLSREAIGDAVELVEADDFFRPSHRELFRVLADLYARGETTDPVSVGDELRRLGIEEALGGQEGLNRLVIQTPAIASAGRYAQIVRDYGILRRLIRTASDIAEEAYGLPKDVRALLDHAEASILNVARGTSHESAAHLEQVLMEVLEQLEQVAGSDDLGAFAVPTGFRDLDELLTGLHRSNLIIVGARPGMGKTSFALSMALNVARNQSEPVLLFSLEMNRIELGQRLVASQARVNSQRLRSGRLNEREWDQVSNAAGELATRPILIDDDPNLTVLDLRTRARRIKAEQGLSLVVIDYLQLMSSRRQSESRQLEVSEISRGLKLLARELDVPIIALSQLSRNLESRSDRRPQLADLRESGCLSWDAKVRLADGTEVPIGMLWSKGARSVPLASVTPEGVPTVAMGTRVVATGLKPLRRLTLANGSILRATGNHPIATSSGWREAGTLVSGDVVHVLLDATTVATTVVESVDELGTELVFDIEVPETHAFVADGVIVHNSLEQDADVVMFIYRDELYHPDTTDRGVAEIIVAKHRNGPQGTVNLAFIADWTRFADIAPSD</sequence>
<dbReference type="InterPro" id="IPR036185">
    <property type="entry name" value="DNA_heli_DnaB-like_N_sf"/>
</dbReference>
<dbReference type="InterPro" id="IPR007692">
    <property type="entry name" value="DNA_helicase_DnaB"/>
</dbReference>
<dbReference type="PANTHER" id="PTHR30153">
    <property type="entry name" value="REPLICATIVE DNA HELICASE DNAB"/>
    <property type="match status" value="1"/>
</dbReference>
<evidence type="ECO:0000256" key="12">
    <source>
        <dbReference type="ARBA" id="ARBA00048954"/>
    </source>
</evidence>
<evidence type="ECO:0000256" key="1">
    <source>
        <dbReference type="ARBA" id="ARBA00008428"/>
    </source>
</evidence>
<dbReference type="SMART" id="SM00382">
    <property type="entry name" value="AAA"/>
    <property type="match status" value="1"/>
</dbReference>
<dbReference type="Gene3D" id="3.40.50.300">
    <property type="entry name" value="P-loop containing nucleotide triphosphate hydrolases"/>
    <property type="match status" value="2"/>
</dbReference>
<evidence type="ECO:0000256" key="6">
    <source>
        <dbReference type="ARBA" id="ARBA00022801"/>
    </source>
</evidence>
<accession>C7M1G7</accession>
<dbReference type="RefSeq" id="WP_012784135.1">
    <property type="nucleotide sequence ID" value="NC_013124.1"/>
</dbReference>
<dbReference type="Pfam" id="PF00772">
    <property type="entry name" value="DnaB"/>
    <property type="match status" value="1"/>
</dbReference>
<dbReference type="InterPro" id="IPR003593">
    <property type="entry name" value="AAA+_ATPase"/>
</dbReference>
<keyword evidence="17" id="KW-1185">Reference proteome</keyword>
<dbReference type="CDD" id="cd00984">
    <property type="entry name" value="DnaB_C"/>
    <property type="match status" value="1"/>
</dbReference>
<comment type="function">
    <text evidence="14">The main replicative DNA helicase, it participates in initiation and elongation during chromosome replication. Travels ahead of the DNA replisome, separating dsDNA into templates for DNA synthesis. A processive ATP-dependent 5'-3' DNA helicase it has DNA-dependent ATPase activity.</text>
</comment>
<evidence type="ECO:0000259" key="15">
    <source>
        <dbReference type="PROSITE" id="PS51199"/>
    </source>
</evidence>
<evidence type="ECO:0000313" key="16">
    <source>
        <dbReference type="EMBL" id="ACU53016.1"/>
    </source>
</evidence>
<dbReference type="GO" id="GO:1990077">
    <property type="term" value="C:primosome complex"/>
    <property type="evidence" value="ECO:0007669"/>
    <property type="project" value="UniProtKB-UniRule"/>
</dbReference>
<evidence type="ECO:0000256" key="14">
    <source>
        <dbReference type="RuleBase" id="RU362085"/>
    </source>
</evidence>
<evidence type="ECO:0000256" key="8">
    <source>
        <dbReference type="ARBA" id="ARBA00022840"/>
    </source>
</evidence>
<dbReference type="GO" id="GO:0016887">
    <property type="term" value="F:ATP hydrolysis activity"/>
    <property type="evidence" value="ECO:0007669"/>
    <property type="project" value="RHEA"/>
</dbReference>
<dbReference type="GO" id="GO:0003677">
    <property type="term" value="F:DNA binding"/>
    <property type="evidence" value="ECO:0007669"/>
    <property type="project" value="UniProtKB-UniRule"/>
</dbReference>
<dbReference type="NCBIfam" id="TIGR00665">
    <property type="entry name" value="DnaB"/>
    <property type="match status" value="1"/>
</dbReference>
<gene>
    <name evidence="16" type="ordered locus">Afer_0041</name>
</gene>
<dbReference type="Pfam" id="PF03796">
    <property type="entry name" value="DnaB_C"/>
    <property type="match status" value="1"/>
</dbReference>
<dbReference type="GO" id="GO:0005524">
    <property type="term" value="F:ATP binding"/>
    <property type="evidence" value="ECO:0007669"/>
    <property type="project" value="UniProtKB-UniRule"/>
</dbReference>
<dbReference type="InterPro" id="IPR027417">
    <property type="entry name" value="P-loop_NTPase"/>
</dbReference>
<keyword evidence="4" id="KW-0677">Repeat</keyword>
<evidence type="ECO:0000313" key="17">
    <source>
        <dbReference type="Proteomes" id="UP000000771"/>
    </source>
</evidence>
<dbReference type="HOGENOM" id="CLU_005373_0_0_11"/>
<dbReference type="InterPro" id="IPR006141">
    <property type="entry name" value="Intein_N"/>
</dbReference>
<comment type="catalytic activity">
    <reaction evidence="12 14">
        <text>ATP + H2O = ADP + phosphate + H(+)</text>
        <dbReference type="Rhea" id="RHEA:13065"/>
        <dbReference type="ChEBI" id="CHEBI:15377"/>
        <dbReference type="ChEBI" id="CHEBI:15378"/>
        <dbReference type="ChEBI" id="CHEBI:30616"/>
        <dbReference type="ChEBI" id="CHEBI:43474"/>
        <dbReference type="ChEBI" id="CHEBI:456216"/>
        <dbReference type="EC" id="5.6.2.3"/>
    </reaction>
</comment>
<dbReference type="GO" id="GO:0006269">
    <property type="term" value="P:DNA replication, synthesis of primer"/>
    <property type="evidence" value="ECO:0007669"/>
    <property type="project" value="UniProtKB-UniRule"/>
</dbReference>
<organism evidence="16 17">
    <name type="scientific">Acidimicrobium ferrooxidans (strain DSM 10331 / JCM 15462 / NBRC 103882 / ICP)</name>
    <dbReference type="NCBI Taxonomy" id="525909"/>
    <lineage>
        <taxon>Bacteria</taxon>
        <taxon>Bacillati</taxon>
        <taxon>Actinomycetota</taxon>
        <taxon>Acidimicrobiia</taxon>
        <taxon>Acidimicrobiales</taxon>
        <taxon>Acidimicrobiaceae</taxon>
        <taxon>Acidimicrobium</taxon>
    </lineage>
</organism>
<dbReference type="EMBL" id="CP001631">
    <property type="protein sequence ID" value="ACU53016.1"/>
    <property type="molecule type" value="Genomic_DNA"/>
</dbReference>
<dbReference type="SUPFAM" id="SSF52540">
    <property type="entry name" value="P-loop containing nucleoside triphosphate hydrolases"/>
    <property type="match status" value="1"/>
</dbReference>
<dbReference type="KEGG" id="afo:Afer_0041"/>
<reference evidence="16 17" key="1">
    <citation type="journal article" date="2009" name="Stand. Genomic Sci.">
        <title>Complete genome sequence of Acidimicrobium ferrooxidans type strain (ICP).</title>
        <authorList>
            <person name="Clum A."/>
            <person name="Nolan M."/>
            <person name="Lang E."/>
            <person name="Glavina Del Rio T."/>
            <person name="Tice H."/>
            <person name="Copeland A."/>
            <person name="Cheng J.F."/>
            <person name="Lucas S."/>
            <person name="Chen F."/>
            <person name="Bruce D."/>
            <person name="Goodwin L."/>
            <person name="Pitluck S."/>
            <person name="Ivanova N."/>
            <person name="Mavrommatis K."/>
            <person name="Mikhailova N."/>
            <person name="Pati A."/>
            <person name="Chen A."/>
            <person name="Palaniappan K."/>
            <person name="Goker M."/>
            <person name="Spring S."/>
            <person name="Land M."/>
            <person name="Hauser L."/>
            <person name="Chang Y.J."/>
            <person name="Jeffries C.C."/>
            <person name="Chain P."/>
            <person name="Bristow J."/>
            <person name="Eisen J.A."/>
            <person name="Markowitz V."/>
            <person name="Hugenholtz P."/>
            <person name="Kyrpides N.C."/>
            <person name="Klenk H.P."/>
            <person name="Lapidus A."/>
        </authorList>
    </citation>
    <scope>NUCLEOTIDE SEQUENCE [LARGE SCALE GENOMIC DNA]</scope>
    <source>
        <strain evidence="17">DSM 10331 / JCM 15462 / NBRC 103882 / ICP</strain>
    </source>
</reference>
<evidence type="ECO:0000256" key="7">
    <source>
        <dbReference type="ARBA" id="ARBA00022806"/>
    </source>
</evidence>
<dbReference type="eggNOG" id="COG0305">
    <property type="taxonomic scope" value="Bacteria"/>
</dbReference>
<dbReference type="SMART" id="SM00306">
    <property type="entry name" value="HintN"/>
    <property type="match status" value="1"/>
</dbReference>
<evidence type="ECO:0000256" key="2">
    <source>
        <dbReference type="ARBA" id="ARBA00022515"/>
    </source>
</evidence>
<evidence type="ECO:0000256" key="4">
    <source>
        <dbReference type="ARBA" id="ARBA00022737"/>
    </source>
</evidence>
<proteinExistence type="inferred from homology"/>
<dbReference type="PROSITE" id="PS51199">
    <property type="entry name" value="SF4_HELICASE"/>
    <property type="match status" value="2"/>
</dbReference>
<dbReference type="CDD" id="cd00081">
    <property type="entry name" value="Hint"/>
    <property type="match status" value="1"/>
</dbReference>
<feature type="domain" description="SF4 helicase" evidence="15">
    <location>
        <begin position="182"/>
        <end position="386"/>
    </location>
</feature>
<dbReference type="InterPro" id="IPR003587">
    <property type="entry name" value="Hint_dom_N"/>
</dbReference>
<evidence type="ECO:0000256" key="11">
    <source>
        <dbReference type="ARBA" id="ARBA00044940"/>
    </source>
</evidence>
<keyword evidence="7 14" id="KW-0347">Helicase</keyword>
<keyword evidence="2 14" id="KW-0639">Primosome</keyword>
<dbReference type="InterPro" id="IPR003586">
    <property type="entry name" value="Hint_dom_C"/>
</dbReference>
<dbReference type="InterPro" id="IPR030934">
    <property type="entry name" value="Intein_C"/>
</dbReference>
<name>C7M1G7_ACIFD</name>